<reference evidence="3 4" key="1">
    <citation type="submission" date="2019-03" db="EMBL/GenBank/DDBJ databases">
        <title>Genomic Encyclopedia of Type Strains, Phase III (KMG-III): the genomes of soil and plant-associated and newly described type strains.</title>
        <authorList>
            <person name="Whitman W."/>
        </authorList>
    </citation>
    <scope>NUCLEOTIDE SEQUENCE [LARGE SCALE GENOMIC DNA]</scope>
    <source>
        <strain evidence="3 4">LMG 29544</strain>
    </source>
</reference>
<keyword evidence="4" id="KW-1185">Reference proteome</keyword>
<dbReference type="AlphaFoldDB" id="A0A4R8M1G6"/>
<feature type="region of interest" description="Disordered" evidence="1">
    <location>
        <begin position="192"/>
        <end position="214"/>
    </location>
</feature>
<comment type="caution">
    <text evidence="3">The sequence shown here is derived from an EMBL/GenBank/DDBJ whole genome shotgun (WGS) entry which is preliminary data.</text>
</comment>
<accession>A0A4R8M1G6</accession>
<organism evidence="3 4">
    <name type="scientific">Paraburkholderia rhizosphaerae</name>
    <dbReference type="NCBI Taxonomy" id="480658"/>
    <lineage>
        <taxon>Bacteria</taxon>
        <taxon>Pseudomonadati</taxon>
        <taxon>Pseudomonadota</taxon>
        <taxon>Betaproteobacteria</taxon>
        <taxon>Burkholderiales</taxon>
        <taxon>Burkholderiaceae</taxon>
        <taxon>Paraburkholderia</taxon>
    </lineage>
</organism>
<feature type="compositionally biased region" description="Polar residues" evidence="1">
    <location>
        <begin position="203"/>
        <end position="214"/>
    </location>
</feature>
<dbReference type="EMBL" id="SORE01000004">
    <property type="protein sequence ID" value="TDY53033.1"/>
    <property type="molecule type" value="Genomic_DNA"/>
</dbReference>
<dbReference type="PROSITE" id="PS51257">
    <property type="entry name" value="PROKAR_LIPOPROTEIN"/>
    <property type="match status" value="1"/>
</dbReference>
<gene>
    <name evidence="3" type="ORF">BX592_104321</name>
</gene>
<evidence type="ECO:0000313" key="3">
    <source>
        <dbReference type="EMBL" id="TDY53033.1"/>
    </source>
</evidence>
<evidence type="ECO:0008006" key="5">
    <source>
        <dbReference type="Google" id="ProtNLM"/>
    </source>
</evidence>
<protein>
    <recommendedName>
        <fullName evidence="5">Lipoprotein</fullName>
    </recommendedName>
</protein>
<dbReference type="Proteomes" id="UP000295509">
    <property type="component" value="Unassembled WGS sequence"/>
</dbReference>
<keyword evidence="2" id="KW-0732">Signal</keyword>
<feature type="signal peptide" evidence="2">
    <location>
        <begin position="1"/>
        <end position="20"/>
    </location>
</feature>
<name>A0A4R8M1G6_9BURK</name>
<evidence type="ECO:0000256" key="1">
    <source>
        <dbReference type="SAM" id="MobiDB-lite"/>
    </source>
</evidence>
<feature type="chain" id="PRO_5020556777" description="Lipoprotein" evidence="2">
    <location>
        <begin position="21"/>
        <end position="214"/>
    </location>
</feature>
<proteinExistence type="predicted"/>
<evidence type="ECO:0000313" key="4">
    <source>
        <dbReference type="Proteomes" id="UP000295509"/>
    </source>
</evidence>
<evidence type="ECO:0000256" key="2">
    <source>
        <dbReference type="SAM" id="SignalP"/>
    </source>
</evidence>
<sequence>MSLKRILMISSAVLTLTACTLLPQPTHYVTETMPEYDTAVSARVRIKSGNDNQTASYWKNASCYTSPYGDNSNHVRINDSGFFARYKYSSTSITIGMPQSPREWMRPDGLKFKDLITEHVVEGNKPITLKMSDSGGEGGRYGWWSCSPSAITFTPKPGEDYDAFMVVELARRQCWISVRRINGKGMDEPVSLARASECPTPKATAQSSPVRSEH</sequence>